<evidence type="ECO:0000313" key="1">
    <source>
        <dbReference type="EMBL" id="MPC71119.1"/>
    </source>
</evidence>
<sequence length="66" mass="7344">MQLIFRCFASARAANGPRTGRRVERVYACLVNADECCTALPQVCKEQSSLRASEEVLQLQTKHDSS</sequence>
<evidence type="ECO:0000313" key="2">
    <source>
        <dbReference type="Proteomes" id="UP000324222"/>
    </source>
</evidence>
<comment type="caution">
    <text evidence="1">The sequence shown here is derived from an EMBL/GenBank/DDBJ whole genome shotgun (WGS) entry which is preliminary data.</text>
</comment>
<name>A0A5B7HN13_PORTR</name>
<dbReference type="Proteomes" id="UP000324222">
    <property type="component" value="Unassembled WGS sequence"/>
</dbReference>
<reference evidence="1 2" key="1">
    <citation type="submission" date="2019-05" db="EMBL/GenBank/DDBJ databases">
        <title>Another draft genome of Portunus trituberculatus and its Hox gene families provides insights of decapod evolution.</title>
        <authorList>
            <person name="Jeong J.-H."/>
            <person name="Song I."/>
            <person name="Kim S."/>
            <person name="Choi T."/>
            <person name="Kim D."/>
            <person name="Ryu S."/>
            <person name="Kim W."/>
        </authorList>
    </citation>
    <scope>NUCLEOTIDE SEQUENCE [LARGE SCALE GENOMIC DNA]</scope>
    <source>
        <tissue evidence="1">Muscle</tissue>
    </source>
</reference>
<accession>A0A5B7HN13</accession>
<dbReference type="AlphaFoldDB" id="A0A5B7HN13"/>
<keyword evidence="2" id="KW-1185">Reference proteome</keyword>
<dbReference type="EMBL" id="VSRR010032318">
    <property type="protein sequence ID" value="MPC71119.1"/>
    <property type="molecule type" value="Genomic_DNA"/>
</dbReference>
<organism evidence="1 2">
    <name type="scientific">Portunus trituberculatus</name>
    <name type="common">Swimming crab</name>
    <name type="synonym">Neptunus trituberculatus</name>
    <dbReference type="NCBI Taxonomy" id="210409"/>
    <lineage>
        <taxon>Eukaryota</taxon>
        <taxon>Metazoa</taxon>
        <taxon>Ecdysozoa</taxon>
        <taxon>Arthropoda</taxon>
        <taxon>Crustacea</taxon>
        <taxon>Multicrustacea</taxon>
        <taxon>Malacostraca</taxon>
        <taxon>Eumalacostraca</taxon>
        <taxon>Eucarida</taxon>
        <taxon>Decapoda</taxon>
        <taxon>Pleocyemata</taxon>
        <taxon>Brachyura</taxon>
        <taxon>Eubrachyura</taxon>
        <taxon>Portunoidea</taxon>
        <taxon>Portunidae</taxon>
        <taxon>Portuninae</taxon>
        <taxon>Portunus</taxon>
    </lineage>
</organism>
<proteinExistence type="predicted"/>
<gene>
    <name evidence="1" type="ORF">E2C01_065388</name>
</gene>
<protein>
    <submittedName>
        <fullName evidence="1">Uncharacterized protein</fullName>
    </submittedName>
</protein>